<proteinExistence type="predicted"/>
<accession>A0ABY5JG00</accession>
<evidence type="ECO:0000313" key="1">
    <source>
        <dbReference type="EMBL" id="UUD65588.1"/>
    </source>
</evidence>
<dbReference type="EMBL" id="CP076114">
    <property type="protein sequence ID" value="UUD65588.1"/>
    <property type="molecule type" value="Genomic_DNA"/>
</dbReference>
<dbReference type="RefSeq" id="WP_164090905.1">
    <property type="nucleotide sequence ID" value="NZ_CP076114.1"/>
</dbReference>
<sequence>MEWLTPDPETPVRQGDILISRDHRTGLVESMFLVITADCDISKEKFGTQIAALRIISHNQYLLDIWGEKKLNKAIKDEQSKLHAQISKWHSKLIAQDSTLTEDAALKWLIREGVARIVDDLQVPDKDRKKVRKSLNNSYSAFKLLETQDLSDLEKYVLFKALSEDKSTEEVHKNTVGSAQKEVLPDDTFFLPELPDNLGQGAVVMLREIIGISPNNIYLKATEATSPQNFLRIARLKPEIKYAVSQAFGSLYSRIGMSSEYEARRNAAIQGLTGKEWRISC</sequence>
<name>A0ABY5JG00_9GAMM</name>
<protein>
    <submittedName>
        <fullName evidence="1">Uncharacterized protein</fullName>
    </submittedName>
</protein>
<dbReference type="Proteomes" id="UP000887421">
    <property type="component" value="Chromosome"/>
</dbReference>
<organism evidence="1 2">
    <name type="scientific">Phytopseudomonas seleniipraecipitans</name>
    <dbReference type="NCBI Taxonomy" id="640205"/>
    <lineage>
        <taxon>Bacteria</taxon>
        <taxon>Pseudomonadati</taxon>
        <taxon>Pseudomonadota</taxon>
        <taxon>Gammaproteobacteria</taxon>
        <taxon>Pseudomonadales</taxon>
        <taxon>Pseudomonadaceae</taxon>
        <taxon>Phytopseudomonas</taxon>
    </lineage>
</organism>
<keyword evidence="2" id="KW-1185">Reference proteome</keyword>
<gene>
    <name evidence="1" type="ORF">D16iCDA_07990</name>
</gene>
<reference evidence="1" key="1">
    <citation type="submission" date="2021-05" db="EMBL/GenBank/DDBJ databases">
        <title>Complete genome sequence of Pseudomonas seleniipraecipitans strain D1-6.</title>
        <authorList>
            <person name="Lafi F."/>
            <person name="Eida A."/>
            <person name="Alam I."/>
            <person name="Hert H."/>
            <person name="Saad M."/>
        </authorList>
    </citation>
    <scope>NUCLEOTIDE SEQUENCE</scope>
    <source>
        <strain evidence="1">D1-6</strain>
    </source>
</reference>
<evidence type="ECO:0000313" key="2">
    <source>
        <dbReference type="Proteomes" id="UP000887421"/>
    </source>
</evidence>